<keyword evidence="3" id="KW-0808">Transferase</keyword>
<reference evidence="3 4" key="1">
    <citation type="submission" date="2020-10" db="EMBL/GenBank/DDBJ databases">
        <title>Sequencing the genomes of 1000 actinobacteria strains.</title>
        <authorList>
            <person name="Klenk H.-P."/>
        </authorList>
    </citation>
    <scope>NUCLEOTIDE SEQUENCE [LARGE SCALE GENOMIC DNA]</scope>
    <source>
        <strain evidence="3 4">DSM 45157</strain>
    </source>
</reference>
<comment type="caution">
    <text evidence="3">The sequence shown here is derived from an EMBL/GenBank/DDBJ whole genome shotgun (WGS) entry which is preliminary data.</text>
</comment>
<dbReference type="GO" id="GO:0016301">
    <property type="term" value="F:kinase activity"/>
    <property type="evidence" value="ECO:0007669"/>
    <property type="project" value="UniProtKB-KW"/>
</dbReference>
<proteinExistence type="predicted"/>
<evidence type="ECO:0000313" key="4">
    <source>
        <dbReference type="Proteomes" id="UP000598217"/>
    </source>
</evidence>
<organism evidence="3 4">
    <name type="scientific">Nocardiopsis terrae</name>
    <dbReference type="NCBI Taxonomy" id="372655"/>
    <lineage>
        <taxon>Bacteria</taxon>
        <taxon>Bacillati</taxon>
        <taxon>Actinomycetota</taxon>
        <taxon>Actinomycetes</taxon>
        <taxon>Streptosporangiales</taxon>
        <taxon>Nocardiopsidaceae</taxon>
        <taxon>Nocardiopsis</taxon>
    </lineage>
</organism>
<evidence type="ECO:0000259" key="2">
    <source>
        <dbReference type="Pfam" id="PF01636"/>
    </source>
</evidence>
<feature type="region of interest" description="Disordered" evidence="1">
    <location>
        <begin position="300"/>
        <end position="319"/>
    </location>
</feature>
<protein>
    <submittedName>
        <fullName evidence="3">Ser/Thr protein kinase RdoA (MazF antagonist)</fullName>
    </submittedName>
</protein>
<dbReference type="Pfam" id="PF01636">
    <property type="entry name" value="APH"/>
    <property type="match status" value="1"/>
</dbReference>
<sequence length="319" mass="35056">MEHSAPHAAYTIAARHRIPPSQVRPLPRGAANHVLALGRDLVLRLPRTSGYAADLRKEALLIPIVHRAGVRTPALVEFADPRDELPHMLLERAPGTDMAHHEPSPGFLEQVGRQLARIHRIPTAGLPALPRNTHVTDPAPLVERLHRQGHVDAGTARWLESWCDHLATRLPADPVPCLVHGDLAPQNLMATPAGEFSAVVDWGDAALADPATDFAKLPPHWLPRVLHGYRRTVGGDPDHPWETRILWHHLTWALARLGEPVPQPGQRHWTAPPASRLLGLLRLFTANPPTPWTELAPSLASKEGGRRGHRACPPATCRT</sequence>
<dbReference type="InterPro" id="IPR011009">
    <property type="entry name" value="Kinase-like_dom_sf"/>
</dbReference>
<dbReference type="Proteomes" id="UP000598217">
    <property type="component" value="Unassembled WGS sequence"/>
</dbReference>
<dbReference type="Gene3D" id="3.30.200.20">
    <property type="entry name" value="Phosphorylase Kinase, domain 1"/>
    <property type="match status" value="1"/>
</dbReference>
<dbReference type="Gene3D" id="3.90.1200.10">
    <property type="match status" value="1"/>
</dbReference>
<dbReference type="EMBL" id="JADBDY010000001">
    <property type="protein sequence ID" value="MBE1458295.1"/>
    <property type="molecule type" value="Genomic_DNA"/>
</dbReference>
<dbReference type="InterPro" id="IPR002575">
    <property type="entry name" value="Aminoglycoside_PTrfase"/>
</dbReference>
<dbReference type="InterPro" id="IPR051678">
    <property type="entry name" value="AGP_Transferase"/>
</dbReference>
<dbReference type="SUPFAM" id="SSF56112">
    <property type="entry name" value="Protein kinase-like (PK-like)"/>
    <property type="match status" value="1"/>
</dbReference>
<accession>A0ABR9HHI2</accession>
<feature type="domain" description="Aminoglycoside phosphotransferase" evidence="2">
    <location>
        <begin position="23"/>
        <end position="229"/>
    </location>
</feature>
<dbReference type="RefSeq" id="WP_191269982.1">
    <property type="nucleotide sequence ID" value="NZ_BMXJ01000003.1"/>
</dbReference>
<keyword evidence="3" id="KW-0418">Kinase</keyword>
<name>A0ABR9HHI2_9ACTN</name>
<dbReference type="PANTHER" id="PTHR21310">
    <property type="entry name" value="AMINOGLYCOSIDE PHOSPHOTRANSFERASE-RELATED-RELATED"/>
    <property type="match status" value="1"/>
</dbReference>
<evidence type="ECO:0000313" key="3">
    <source>
        <dbReference type="EMBL" id="MBE1458295.1"/>
    </source>
</evidence>
<gene>
    <name evidence="3" type="ORF">H4W79_002509</name>
</gene>
<evidence type="ECO:0000256" key="1">
    <source>
        <dbReference type="SAM" id="MobiDB-lite"/>
    </source>
</evidence>
<keyword evidence="4" id="KW-1185">Reference proteome</keyword>